<feature type="domain" description="Calcineurin-like phosphoesterase" evidence="2">
    <location>
        <begin position="36"/>
        <end position="298"/>
    </location>
</feature>
<evidence type="ECO:0000256" key="1">
    <source>
        <dbReference type="SAM" id="SignalP"/>
    </source>
</evidence>
<keyword evidence="1" id="KW-0732">Signal</keyword>
<dbReference type="InterPro" id="IPR004843">
    <property type="entry name" value="Calcineurin-like_PHP"/>
</dbReference>
<dbReference type="PANTHER" id="PTHR32440">
    <property type="entry name" value="PHOSPHATASE DCR2-RELATED-RELATED"/>
    <property type="match status" value="1"/>
</dbReference>
<gene>
    <name evidence="3" type="ORF">M011DRAFT_523544</name>
</gene>
<dbReference type="Gene3D" id="3.60.21.10">
    <property type="match status" value="1"/>
</dbReference>
<proteinExistence type="predicted"/>
<sequence>MGSRSVMWVLSLAFMSCAVQVLGQDQLRFKDGKFEITVFSDLHFGEAEWTDCAECQGYDQKTVAAMNRILDKEKTDLAVLNGDLLSGEAMHAGSNLGNHIDRMLRPLVDRNVPWASTYGNHDRDRYADPNVILAKEQSYNSGTKRAHTRKQLTGADANVGATNYYLPVMDTSGRNIALILWFFDSRAGNALQTGNALDRSVAPEVVEWYKKQQADIRKIYGKDFPSIAFVHIPFKSARDLQARRKENVAAAPGVDREGVDYQGRACPTCTYTGSDVSFAQALVDTPNLIAVVSGHNHKVDWCMKWGNDRPLASNPSKGNGVNVCFGRRAGYGGYGKDLQKGARKILVREDRVKNNEVETWNRLEFGAISGRATLNSTYGMDKYPAAQE</sequence>
<evidence type="ECO:0000313" key="3">
    <source>
        <dbReference type="EMBL" id="KAF2751602.1"/>
    </source>
</evidence>
<dbReference type="SUPFAM" id="SSF56300">
    <property type="entry name" value="Metallo-dependent phosphatases"/>
    <property type="match status" value="1"/>
</dbReference>
<organism evidence="3 4">
    <name type="scientific">Sporormia fimetaria CBS 119925</name>
    <dbReference type="NCBI Taxonomy" id="1340428"/>
    <lineage>
        <taxon>Eukaryota</taxon>
        <taxon>Fungi</taxon>
        <taxon>Dikarya</taxon>
        <taxon>Ascomycota</taxon>
        <taxon>Pezizomycotina</taxon>
        <taxon>Dothideomycetes</taxon>
        <taxon>Pleosporomycetidae</taxon>
        <taxon>Pleosporales</taxon>
        <taxon>Sporormiaceae</taxon>
        <taxon>Sporormia</taxon>
    </lineage>
</organism>
<name>A0A6A6VLW1_9PLEO</name>
<dbReference type="Pfam" id="PF00149">
    <property type="entry name" value="Metallophos"/>
    <property type="match status" value="1"/>
</dbReference>
<evidence type="ECO:0000313" key="4">
    <source>
        <dbReference type="Proteomes" id="UP000799440"/>
    </source>
</evidence>
<dbReference type="InterPro" id="IPR029052">
    <property type="entry name" value="Metallo-depent_PP-like"/>
</dbReference>
<keyword evidence="4" id="KW-1185">Reference proteome</keyword>
<reference evidence="3" key="1">
    <citation type="journal article" date="2020" name="Stud. Mycol.">
        <title>101 Dothideomycetes genomes: a test case for predicting lifestyles and emergence of pathogens.</title>
        <authorList>
            <person name="Haridas S."/>
            <person name="Albert R."/>
            <person name="Binder M."/>
            <person name="Bloem J."/>
            <person name="Labutti K."/>
            <person name="Salamov A."/>
            <person name="Andreopoulos B."/>
            <person name="Baker S."/>
            <person name="Barry K."/>
            <person name="Bills G."/>
            <person name="Bluhm B."/>
            <person name="Cannon C."/>
            <person name="Castanera R."/>
            <person name="Culley D."/>
            <person name="Daum C."/>
            <person name="Ezra D."/>
            <person name="Gonzalez J."/>
            <person name="Henrissat B."/>
            <person name="Kuo A."/>
            <person name="Liang C."/>
            <person name="Lipzen A."/>
            <person name="Lutzoni F."/>
            <person name="Magnuson J."/>
            <person name="Mondo S."/>
            <person name="Nolan M."/>
            <person name="Ohm R."/>
            <person name="Pangilinan J."/>
            <person name="Park H.-J."/>
            <person name="Ramirez L."/>
            <person name="Alfaro M."/>
            <person name="Sun H."/>
            <person name="Tritt A."/>
            <person name="Yoshinaga Y."/>
            <person name="Zwiers L.-H."/>
            <person name="Turgeon B."/>
            <person name="Goodwin S."/>
            <person name="Spatafora J."/>
            <person name="Crous P."/>
            <person name="Grigoriev I."/>
        </authorList>
    </citation>
    <scope>NUCLEOTIDE SEQUENCE</scope>
    <source>
        <strain evidence="3">CBS 119925</strain>
    </source>
</reference>
<protein>
    <submittedName>
        <fullName evidence="3">Metallo-dependent phosphatase</fullName>
    </submittedName>
</protein>
<dbReference type="CDD" id="cd07383">
    <property type="entry name" value="MPP_Dcr2"/>
    <property type="match status" value="1"/>
</dbReference>
<accession>A0A6A6VLW1</accession>
<dbReference type="PROSITE" id="PS51257">
    <property type="entry name" value="PROKAR_LIPOPROTEIN"/>
    <property type="match status" value="1"/>
</dbReference>
<dbReference type="GO" id="GO:0016788">
    <property type="term" value="F:hydrolase activity, acting on ester bonds"/>
    <property type="evidence" value="ECO:0007669"/>
    <property type="project" value="TreeGrafter"/>
</dbReference>
<evidence type="ECO:0000259" key="2">
    <source>
        <dbReference type="Pfam" id="PF00149"/>
    </source>
</evidence>
<dbReference type="Proteomes" id="UP000799440">
    <property type="component" value="Unassembled WGS sequence"/>
</dbReference>
<feature type="chain" id="PRO_5025380467" evidence="1">
    <location>
        <begin position="24"/>
        <end position="388"/>
    </location>
</feature>
<dbReference type="GO" id="GO:0005737">
    <property type="term" value="C:cytoplasm"/>
    <property type="evidence" value="ECO:0007669"/>
    <property type="project" value="TreeGrafter"/>
</dbReference>
<dbReference type="PANTHER" id="PTHR32440:SF11">
    <property type="entry name" value="METALLOPHOSPHOESTERASE DOMAIN-CONTAINING PROTEIN"/>
    <property type="match status" value="1"/>
</dbReference>
<feature type="signal peptide" evidence="1">
    <location>
        <begin position="1"/>
        <end position="23"/>
    </location>
</feature>
<dbReference type="AlphaFoldDB" id="A0A6A6VLW1"/>
<dbReference type="OrthoDB" id="783096at2759"/>
<dbReference type="EMBL" id="MU006562">
    <property type="protein sequence ID" value="KAF2751602.1"/>
    <property type="molecule type" value="Genomic_DNA"/>
</dbReference>